<dbReference type="PATRIC" id="fig|1137281.3.peg.1202"/>
<dbReference type="Pfam" id="PF00534">
    <property type="entry name" value="Glycos_transf_1"/>
    <property type="match status" value="1"/>
</dbReference>
<sequence length="398" mass="44648">MEKSLKIAIYSGNIPSTTFIERLIKGVSDSGSQVFLFGLIKQKTTYGNQVQVFGYKNTKGSKLWVLIKYTCLLFLFKPTQKKRLDAILNKTNNNTLYSKVKYYPVLWHQPDIFHVQWAKGLDEWLWVQEFGMRLMLSLRGAHINYSPIADTKLAAMYRENFPKVAGFHAVSQAIAKEACKYGADKQHIQVVKSGLKLQDFLFQLKTTNPQAPINILSVGRGHWKKNYRLALDAMHALKQLGLAFRYDIIGVSGEEALLFQRAQLGLEQEVGFIGPLPFKEVQKAIKEADVMLLPSVEEGIANVVLEAMALGTLVVSTDCGGMKEVVLPKQTGYLVPVRDAQAMALALKEVSELPLETYQRITQQARAFVEANHSEAQMVSGMLGLYKRLMLEGSDKVN</sequence>
<dbReference type="SUPFAM" id="SSF53756">
    <property type="entry name" value="UDP-Glycosyltransferase/glycogen phosphorylase"/>
    <property type="match status" value="1"/>
</dbReference>
<dbReference type="PANTHER" id="PTHR45947:SF14">
    <property type="entry name" value="SLL1723 PROTEIN"/>
    <property type="match status" value="1"/>
</dbReference>
<evidence type="ECO:0000313" key="2">
    <source>
        <dbReference type="EMBL" id="EMQ95519.1"/>
    </source>
</evidence>
<dbReference type="GO" id="GO:0016757">
    <property type="term" value="F:glycosyltransferase activity"/>
    <property type="evidence" value="ECO:0007669"/>
    <property type="project" value="InterPro"/>
</dbReference>
<dbReference type="GeneID" id="98641104"/>
<dbReference type="PANTHER" id="PTHR45947">
    <property type="entry name" value="SULFOQUINOVOSYL TRANSFERASE SQD2"/>
    <property type="match status" value="1"/>
</dbReference>
<gene>
    <name evidence="2" type="ORF">D778_02613</name>
</gene>
<dbReference type="RefSeq" id="WP_007648667.1">
    <property type="nucleotide sequence ID" value="NZ_ANLA01000007.1"/>
</dbReference>
<evidence type="ECO:0000313" key="3">
    <source>
        <dbReference type="Proteomes" id="UP000012024"/>
    </source>
</evidence>
<comment type="caution">
    <text evidence="2">The sequence shown here is derived from an EMBL/GenBank/DDBJ whole genome shotgun (WGS) entry which is preliminary data.</text>
</comment>
<evidence type="ECO:0000259" key="1">
    <source>
        <dbReference type="Pfam" id="PF00534"/>
    </source>
</evidence>
<dbReference type="InterPro" id="IPR001296">
    <property type="entry name" value="Glyco_trans_1"/>
</dbReference>
<proteinExistence type="predicted"/>
<dbReference type="CDD" id="cd03801">
    <property type="entry name" value="GT4_PimA-like"/>
    <property type="match status" value="1"/>
</dbReference>
<reference evidence="2 3" key="1">
    <citation type="submission" date="2012-12" db="EMBL/GenBank/DDBJ databases">
        <title>Genome assembly of Formosa sp. AK20.</title>
        <authorList>
            <person name="Kumar R."/>
            <person name="Khatri I."/>
            <person name="Vaidya B."/>
            <person name="Subramanian S."/>
            <person name="Pinnaka A."/>
        </authorList>
    </citation>
    <scope>NUCLEOTIDE SEQUENCE [LARGE SCALE GENOMIC DNA]</scope>
    <source>
        <strain evidence="2 3">AK20</strain>
    </source>
</reference>
<organism evidence="2 3">
    <name type="scientific">Xanthomarina gelatinilytica</name>
    <dbReference type="NCBI Taxonomy" id="1137281"/>
    <lineage>
        <taxon>Bacteria</taxon>
        <taxon>Pseudomonadati</taxon>
        <taxon>Bacteroidota</taxon>
        <taxon>Flavobacteriia</taxon>
        <taxon>Flavobacteriales</taxon>
        <taxon>Flavobacteriaceae</taxon>
        <taxon>Xanthomarina</taxon>
    </lineage>
</organism>
<feature type="domain" description="Glycosyl transferase family 1" evidence="1">
    <location>
        <begin position="208"/>
        <end position="367"/>
    </location>
</feature>
<name>M7N196_9FLAO</name>
<protein>
    <recommendedName>
        <fullName evidence="1">Glycosyl transferase family 1 domain-containing protein</fullName>
    </recommendedName>
</protein>
<accession>M7N196</accession>
<dbReference type="Gene3D" id="3.40.50.2000">
    <property type="entry name" value="Glycogen Phosphorylase B"/>
    <property type="match status" value="2"/>
</dbReference>
<dbReference type="eggNOG" id="COG0438">
    <property type="taxonomic scope" value="Bacteria"/>
</dbReference>
<dbReference type="EMBL" id="ANLA01000007">
    <property type="protein sequence ID" value="EMQ95519.1"/>
    <property type="molecule type" value="Genomic_DNA"/>
</dbReference>
<dbReference type="Proteomes" id="UP000012024">
    <property type="component" value="Unassembled WGS sequence"/>
</dbReference>
<dbReference type="AlphaFoldDB" id="M7N196"/>
<keyword evidence="3" id="KW-1185">Reference proteome</keyword>
<dbReference type="InterPro" id="IPR050194">
    <property type="entry name" value="Glycosyltransferase_grp1"/>
</dbReference>
<dbReference type="OrthoDB" id="9787111at2"/>